<reference evidence="2 3" key="1">
    <citation type="journal article" date="2016" name="Nat. Commun.">
        <title>Thousands of microbial genomes shed light on interconnected biogeochemical processes in an aquifer system.</title>
        <authorList>
            <person name="Anantharaman K."/>
            <person name="Brown C.T."/>
            <person name="Hug L.A."/>
            <person name="Sharon I."/>
            <person name="Castelle C.J."/>
            <person name="Probst A.J."/>
            <person name="Thomas B.C."/>
            <person name="Singh A."/>
            <person name="Wilkins M.J."/>
            <person name="Karaoz U."/>
            <person name="Brodie E.L."/>
            <person name="Williams K.H."/>
            <person name="Hubbard S.S."/>
            <person name="Banfield J.F."/>
        </authorList>
    </citation>
    <scope>NUCLEOTIDE SEQUENCE [LARGE SCALE GENOMIC DNA]</scope>
</reference>
<keyword evidence="1" id="KW-0732">Signal</keyword>
<evidence type="ECO:0000313" key="3">
    <source>
        <dbReference type="Proteomes" id="UP000177187"/>
    </source>
</evidence>
<feature type="chain" id="PRO_5009518610" description="ThuA-like domain-containing protein" evidence="1">
    <location>
        <begin position="18"/>
        <end position="288"/>
    </location>
</feature>
<sequence length="288" mass="32306">MRTVLTIVLAAFLSAAARPCAVEQTAPPPDSSPYVLLVADEEDGVDFPQHFYSGYETLLTALGVEYNLWDHGESGEPGLDDLVPYDVVIWVTGNSCGRPASDPVYGHSALSLSEEQTLRQWLETDGGRGLMLCGMWIAWNGIADADSEDQMPSLFFDWFVGLDYPKDNFTDWIEVDDDWSIEPTDSARLITEPCDINWLSVENFPDQLESAVGWTEAHWTDPDDAHHHKAVIANEGYNWRTVLFACPLEAISGEANRRDILDRVLAWFMEGEESVVESSWGEIKAREW</sequence>
<feature type="signal peptide" evidence="1">
    <location>
        <begin position="1"/>
        <end position="17"/>
    </location>
</feature>
<evidence type="ECO:0000313" key="2">
    <source>
        <dbReference type="EMBL" id="OGD78696.1"/>
    </source>
</evidence>
<evidence type="ECO:0008006" key="4">
    <source>
        <dbReference type="Google" id="ProtNLM"/>
    </source>
</evidence>
<dbReference type="Proteomes" id="UP000177187">
    <property type="component" value="Unassembled WGS sequence"/>
</dbReference>
<dbReference type="EMBL" id="MFAF01000028">
    <property type="protein sequence ID" value="OGD78696.1"/>
    <property type="molecule type" value="Genomic_DNA"/>
</dbReference>
<accession>A0A1F5FGF6</accession>
<gene>
    <name evidence="2" type="ORF">A2Y64_05535</name>
</gene>
<dbReference type="AlphaFoldDB" id="A0A1F5FGF6"/>
<comment type="caution">
    <text evidence="2">The sequence shown here is derived from an EMBL/GenBank/DDBJ whole genome shotgun (WGS) entry which is preliminary data.</text>
</comment>
<protein>
    <recommendedName>
        <fullName evidence="4">ThuA-like domain-containing protein</fullName>
    </recommendedName>
</protein>
<proteinExistence type="predicted"/>
<organism evidence="2 3">
    <name type="scientific">Candidatus Coatesbacteria bacterium RBG_13_66_14</name>
    <dbReference type="NCBI Taxonomy" id="1817816"/>
    <lineage>
        <taxon>Bacteria</taxon>
        <taxon>Candidatus Coatesiibacteriota</taxon>
    </lineage>
</organism>
<name>A0A1F5FGF6_9BACT</name>
<evidence type="ECO:0000256" key="1">
    <source>
        <dbReference type="SAM" id="SignalP"/>
    </source>
</evidence>